<reference evidence="3" key="2">
    <citation type="journal article" date="2022" name="Microb. Genom.">
        <title>A chromosome-scale genome assembly of the tomato pathogen Cladosporium fulvum reveals a compartmentalized genome architecture and the presence of a dispensable chromosome.</title>
        <authorList>
            <person name="Zaccaron A.Z."/>
            <person name="Chen L.H."/>
            <person name="Samaras A."/>
            <person name="Stergiopoulos I."/>
        </authorList>
    </citation>
    <scope>NUCLEOTIDE SEQUENCE</scope>
    <source>
        <strain evidence="3">Race5_Kim</strain>
    </source>
</reference>
<evidence type="ECO:0000313" key="4">
    <source>
        <dbReference type="Proteomes" id="UP000756132"/>
    </source>
</evidence>
<organism evidence="3 4">
    <name type="scientific">Passalora fulva</name>
    <name type="common">Tomato leaf mold</name>
    <name type="synonym">Cladosporium fulvum</name>
    <dbReference type="NCBI Taxonomy" id="5499"/>
    <lineage>
        <taxon>Eukaryota</taxon>
        <taxon>Fungi</taxon>
        <taxon>Dikarya</taxon>
        <taxon>Ascomycota</taxon>
        <taxon>Pezizomycotina</taxon>
        <taxon>Dothideomycetes</taxon>
        <taxon>Dothideomycetidae</taxon>
        <taxon>Mycosphaerellales</taxon>
        <taxon>Mycosphaerellaceae</taxon>
        <taxon>Fulvia</taxon>
    </lineage>
</organism>
<feature type="region of interest" description="Disordered" evidence="1">
    <location>
        <begin position="74"/>
        <end position="158"/>
    </location>
</feature>
<reference evidence="3" key="1">
    <citation type="submission" date="2021-12" db="EMBL/GenBank/DDBJ databases">
        <authorList>
            <person name="Zaccaron A."/>
            <person name="Stergiopoulos I."/>
        </authorList>
    </citation>
    <scope>NUCLEOTIDE SEQUENCE</scope>
    <source>
        <strain evidence="3">Race5_Kim</strain>
    </source>
</reference>
<feature type="compositionally biased region" description="Polar residues" evidence="1">
    <location>
        <begin position="144"/>
        <end position="153"/>
    </location>
</feature>
<gene>
    <name evidence="3" type="ORF">CLAFUR5_00956</name>
</gene>
<dbReference type="GO" id="GO:0005524">
    <property type="term" value="F:ATP binding"/>
    <property type="evidence" value="ECO:0007669"/>
    <property type="project" value="InterPro"/>
</dbReference>
<dbReference type="GeneID" id="71980834"/>
<dbReference type="InterPro" id="IPR000719">
    <property type="entry name" value="Prot_kinase_dom"/>
</dbReference>
<dbReference type="AlphaFoldDB" id="A0A9Q8P3J8"/>
<protein>
    <recommendedName>
        <fullName evidence="2">Protein kinase domain-containing protein</fullName>
    </recommendedName>
</protein>
<dbReference type="InterPro" id="IPR011009">
    <property type="entry name" value="Kinase-like_dom_sf"/>
</dbReference>
<evidence type="ECO:0000256" key="1">
    <source>
        <dbReference type="SAM" id="MobiDB-lite"/>
    </source>
</evidence>
<feature type="compositionally biased region" description="Basic and acidic residues" evidence="1">
    <location>
        <begin position="116"/>
        <end position="125"/>
    </location>
</feature>
<evidence type="ECO:0000313" key="3">
    <source>
        <dbReference type="EMBL" id="UJO11836.1"/>
    </source>
</evidence>
<feature type="domain" description="Protein kinase" evidence="2">
    <location>
        <begin position="141"/>
        <end position="367"/>
    </location>
</feature>
<dbReference type="Gene3D" id="1.10.510.10">
    <property type="entry name" value="Transferase(Phosphotransferase) domain 1"/>
    <property type="match status" value="1"/>
</dbReference>
<feature type="compositionally biased region" description="Basic and acidic residues" evidence="1">
    <location>
        <begin position="74"/>
        <end position="104"/>
    </location>
</feature>
<dbReference type="Proteomes" id="UP000756132">
    <property type="component" value="Chromosome 1"/>
</dbReference>
<dbReference type="GO" id="GO:0004672">
    <property type="term" value="F:protein kinase activity"/>
    <property type="evidence" value="ECO:0007669"/>
    <property type="project" value="InterPro"/>
</dbReference>
<proteinExistence type="predicted"/>
<dbReference type="Gene3D" id="3.30.200.20">
    <property type="entry name" value="Phosphorylase Kinase, domain 1"/>
    <property type="match status" value="1"/>
</dbReference>
<accession>A0A9Q8P3J8</accession>
<dbReference type="SUPFAM" id="SSF56112">
    <property type="entry name" value="Protein kinase-like (PK-like)"/>
    <property type="match status" value="1"/>
</dbReference>
<dbReference type="KEGG" id="ffu:CLAFUR5_00956"/>
<evidence type="ECO:0000259" key="2">
    <source>
        <dbReference type="PROSITE" id="PS50011"/>
    </source>
</evidence>
<keyword evidence="4" id="KW-1185">Reference proteome</keyword>
<dbReference type="OrthoDB" id="310217at2759"/>
<dbReference type="RefSeq" id="XP_047756202.1">
    <property type="nucleotide sequence ID" value="XM_047900104.1"/>
</dbReference>
<dbReference type="EMBL" id="CP090163">
    <property type="protein sequence ID" value="UJO11836.1"/>
    <property type="molecule type" value="Genomic_DNA"/>
</dbReference>
<sequence>MDGLLGPNGFTIPAEVNVRLLPLQSRLATEDQHLTPRVLGVESSTRGQECRQLYTPSNRAAWATPPMSVARFESAETRRRFEEPPGRRYWEGERSDDGRRDSRTEAWSAQHTFPKPPERRNRESSEDYDSYRAAATVMRDQQYAPPTSASSYADPQRRRLVTDQADYEIIKPLRSTTGSLSHEELYLIEDCNTKELFQRARATAERNALLQIMTQEGASAHVVQIIEAFYDGRSAYSHLILEHCDSGTLEDFICRYQREDRRTPEDFAGHVLASRASALCTCHYGGGHAGATGTASRDWKMLCQVNIKPSNIWLTSQEKVGPYPRIVLCGFDLVSTKEDITSRRAHELSCRACCGASRLPIHFGGRR</sequence>
<dbReference type="PROSITE" id="PS50011">
    <property type="entry name" value="PROTEIN_KINASE_DOM"/>
    <property type="match status" value="1"/>
</dbReference>
<name>A0A9Q8P3J8_PASFU</name>